<feature type="domain" description="Caspase family p20" evidence="5">
    <location>
        <begin position="166"/>
        <end position="301"/>
    </location>
</feature>
<dbReference type="SUPFAM" id="SSF52129">
    <property type="entry name" value="Caspase-like"/>
    <property type="match status" value="1"/>
</dbReference>
<dbReference type="EnsemblMetazoa" id="BGLB038081-RA">
    <property type="protein sequence ID" value="BGLB038081-PA"/>
    <property type="gene ID" value="BGLB038081"/>
</dbReference>
<dbReference type="SMART" id="SM00115">
    <property type="entry name" value="CASc"/>
    <property type="match status" value="1"/>
</dbReference>
<dbReference type="AlphaFoldDB" id="A0A2C9M3H3"/>
<keyword evidence="4" id="KW-0378">Hydrolase</keyword>
<keyword evidence="3" id="KW-0053">Apoptosis</keyword>
<name>A0A2C9M3H3_BIOGL</name>
<evidence type="ECO:0000256" key="3">
    <source>
        <dbReference type="ARBA" id="ARBA00022703"/>
    </source>
</evidence>
<evidence type="ECO:0000259" key="5">
    <source>
        <dbReference type="PROSITE" id="PS50208"/>
    </source>
</evidence>
<dbReference type="InterPro" id="IPR033139">
    <property type="entry name" value="Caspase_cys_AS"/>
</dbReference>
<keyword evidence="2" id="KW-0645">Protease</keyword>
<dbReference type="InterPro" id="IPR001309">
    <property type="entry name" value="Pept_C14_p20"/>
</dbReference>
<dbReference type="STRING" id="6526.A0A2C9M3H3"/>
<evidence type="ECO:0000256" key="1">
    <source>
        <dbReference type="ARBA" id="ARBA00010134"/>
    </source>
</evidence>
<dbReference type="KEGG" id="bgt:106054001"/>
<dbReference type="OrthoDB" id="6093024at2759"/>
<dbReference type="PANTHER" id="PTHR47901:SF8">
    <property type="entry name" value="CASPASE-3"/>
    <property type="match status" value="1"/>
</dbReference>
<dbReference type="InterPro" id="IPR015917">
    <property type="entry name" value="Pept_C14A"/>
</dbReference>
<dbReference type="PRINTS" id="PR00376">
    <property type="entry name" value="IL1BCENZYME"/>
</dbReference>
<organism evidence="6 7">
    <name type="scientific">Biomphalaria glabrata</name>
    <name type="common">Bloodfluke planorb</name>
    <name type="synonym">Freshwater snail</name>
    <dbReference type="NCBI Taxonomy" id="6526"/>
    <lineage>
        <taxon>Eukaryota</taxon>
        <taxon>Metazoa</taxon>
        <taxon>Spiralia</taxon>
        <taxon>Lophotrochozoa</taxon>
        <taxon>Mollusca</taxon>
        <taxon>Gastropoda</taxon>
        <taxon>Heterobranchia</taxon>
        <taxon>Euthyneura</taxon>
        <taxon>Panpulmonata</taxon>
        <taxon>Hygrophila</taxon>
        <taxon>Lymnaeoidea</taxon>
        <taxon>Planorbidae</taxon>
        <taxon>Biomphalaria</taxon>
    </lineage>
</organism>
<comment type="similarity">
    <text evidence="1">Belongs to the peptidase C14A family.</text>
</comment>
<dbReference type="GO" id="GO:0006508">
    <property type="term" value="P:proteolysis"/>
    <property type="evidence" value="ECO:0007669"/>
    <property type="project" value="UniProtKB-KW"/>
</dbReference>
<dbReference type="Gene3D" id="3.40.50.1460">
    <property type="match status" value="1"/>
</dbReference>
<evidence type="ECO:0000313" key="7">
    <source>
        <dbReference type="Proteomes" id="UP000076420"/>
    </source>
</evidence>
<dbReference type="Proteomes" id="UP000076420">
    <property type="component" value="Unassembled WGS sequence"/>
</dbReference>
<dbReference type="GO" id="GO:0004197">
    <property type="term" value="F:cysteine-type endopeptidase activity"/>
    <property type="evidence" value="ECO:0007669"/>
    <property type="project" value="InterPro"/>
</dbReference>
<sequence>MAADFMKEYHLIVDVMNACTHDISTEVKYAYLYPRIVDIFPPMTLDREEAKGKGSYDTMVNICNSAKLLSKEDFIRFVDAINADYPNRAREIRKKYQELSGNELPHLPTALDTQVPIQCYQDTLRPIPETQQPVLESGIPPINARPRVQKMMASNDEETYSMDTQPRGMALIINNVNFITFSERVGSEEDVRHLSRMFEKLKFSTFTVKNLSAMQMKQECTKFSKDRNLQNVSALSVVILTHGSTNECYFGIDGLIDKDKIPSRNTYITKAELAQIFNSRNCPLMKEKPKLFIIQACRGEDENPAEVEYQTCNGENIKPDIPGSEVQEDMPIQVPYVAPRADTADMCFLHSSSTGNDCCFFLSETKYLWLQRAFSQKCLINSKMTLPDFSTQLVKSWYIIPE</sequence>
<accession>A0A2C9M3H3</accession>
<dbReference type="VEuPathDB" id="VectorBase:BGLB038081"/>
<dbReference type="InterPro" id="IPR029030">
    <property type="entry name" value="Caspase-like_dom_sf"/>
</dbReference>
<dbReference type="PANTHER" id="PTHR47901">
    <property type="entry name" value="CASPASE RECRUITMENT DOMAIN-CONTAINING PROTEIN 18"/>
    <property type="match status" value="1"/>
</dbReference>
<reference evidence="6" key="1">
    <citation type="submission" date="2020-05" db="UniProtKB">
        <authorList>
            <consortium name="EnsemblMetazoa"/>
        </authorList>
    </citation>
    <scope>IDENTIFICATION</scope>
    <source>
        <strain evidence="6">BB02</strain>
    </source>
</reference>
<dbReference type="GO" id="GO:0006915">
    <property type="term" value="P:apoptotic process"/>
    <property type="evidence" value="ECO:0007669"/>
    <property type="project" value="UniProtKB-KW"/>
</dbReference>
<proteinExistence type="inferred from homology"/>
<protein>
    <recommendedName>
        <fullName evidence="5">Caspase family p20 domain-containing protein</fullName>
    </recommendedName>
</protein>
<evidence type="ECO:0000256" key="2">
    <source>
        <dbReference type="ARBA" id="ARBA00022670"/>
    </source>
</evidence>
<dbReference type="Pfam" id="PF00656">
    <property type="entry name" value="Peptidase_C14"/>
    <property type="match status" value="1"/>
</dbReference>
<gene>
    <name evidence="6" type="primary">106054001</name>
</gene>
<evidence type="ECO:0000256" key="4">
    <source>
        <dbReference type="ARBA" id="ARBA00022801"/>
    </source>
</evidence>
<dbReference type="PROSITE" id="PS01122">
    <property type="entry name" value="CASPASE_CYS"/>
    <property type="match status" value="1"/>
</dbReference>
<evidence type="ECO:0000313" key="6">
    <source>
        <dbReference type="EnsemblMetazoa" id="BGLB038081-PA"/>
    </source>
</evidence>
<dbReference type="PROSITE" id="PS50208">
    <property type="entry name" value="CASPASE_P20"/>
    <property type="match status" value="1"/>
</dbReference>
<dbReference type="InterPro" id="IPR002398">
    <property type="entry name" value="Pept_C14"/>
</dbReference>
<dbReference type="VEuPathDB" id="VectorBase:BGLAX_047317"/>
<dbReference type="InterPro" id="IPR011600">
    <property type="entry name" value="Pept_C14_caspase"/>
</dbReference>